<keyword evidence="7" id="KW-1185">Reference proteome</keyword>
<reference evidence="4 7" key="2">
    <citation type="submission" date="2019-02" db="EMBL/GenBank/DDBJ databases">
        <title>Complete genome sequence of Desulfobacter hydrogenophilus AcRS1.</title>
        <authorList>
            <person name="Marietou A."/>
            <person name="Lund M.B."/>
            <person name="Marshall I.P.G."/>
            <person name="Schreiber L."/>
            <person name="Jorgensen B."/>
        </authorList>
    </citation>
    <scope>NUCLEOTIDE SEQUENCE [LARGE SCALE GENOMIC DNA]</scope>
    <source>
        <strain evidence="4 7">AcRS1</strain>
    </source>
</reference>
<organism evidence="5 6">
    <name type="scientific">Desulfobacter hydrogenophilus</name>
    <dbReference type="NCBI Taxonomy" id="2291"/>
    <lineage>
        <taxon>Bacteria</taxon>
        <taxon>Pseudomonadati</taxon>
        <taxon>Thermodesulfobacteriota</taxon>
        <taxon>Desulfobacteria</taxon>
        <taxon>Desulfobacterales</taxon>
        <taxon>Desulfobacteraceae</taxon>
        <taxon>Desulfobacter</taxon>
    </lineage>
</organism>
<dbReference type="InterPro" id="IPR011006">
    <property type="entry name" value="CheY-like_superfamily"/>
</dbReference>
<evidence type="ECO:0000313" key="7">
    <source>
        <dbReference type="Proteomes" id="UP000293902"/>
    </source>
</evidence>
<dbReference type="CDD" id="cd17546">
    <property type="entry name" value="REC_hyHK_CKI1_RcsC-like"/>
    <property type="match status" value="1"/>
</dbReference>
<sequence length="129" mass="14695">MMKNKKILIVDDDPPILRLLSQLFTKAGYDVSTAGNALDALKIIEESNIMVMFFDLNMPVMNGMELCKRVKNIKPMSIIYAITGYASLFELSECLDVGFEDYFKKPVNISTLLKTAESAFEKVNRWKKM</sequence>
<evidence type="ECO:0000313" key="6">
    <source>
        <dbReference type="Proteomes" id="UP000248798"/>
    </source>
</evidence>
<dbReference type="SUPFAM" id="SSF52172">
    <property type="entry name" value="CheY-like"/>
    <property type="match status" value="1"/>
</dbReference>
<evidence type="ECO:0000313" key="5">
    <source>
        <dbReference type="EMBL" id="RAM03591.1"/>
    </source>
</evidence>
<gene>
    <name evidence="5" type="ORF">DO021_02225</name>
    <name evidence="4" type="ORF">EYB58_14320</name>
</gene>
<evidence type="ECO:0000259" key="3">
    <source>
        <dbReference type="PROSITE" id="PS50110"/>
    </source>
</evidence>
<evidence type="ECO:0000256" key="2">
    <source>
        <dbReference type="PROSITE-ProRule" id="PRU00169"/>
    </source>
</evidence>
<keyword evidence="1 2" id="KW-0597">Phosphoprotein</keyword>
<feature type="modified residue" description="4-aspartylphosphate" evidence="2">
    <location>
        <position position="55"/>
    </location>
</feature>
<dbReference type="EMBL" id="QLNI01000003">
    <property type="protein sequence ID" value="RAM03591.1"/>
    <property type="molecule type" value="Genomic_DNA"/>
</dbReference>
<dbReference type="Proteomes" id="UP000248798">
    <property type="component" value="Unassembled WGS sequence"/>
</dbReference>
<evidence type="ECO:0000313" key="4">
    <source>
        <dbReference type="EMBL" id="QBH13994.1"/>
    </source>
</evidence>
<dbReference type="InterPro" id="IPR050595">
    <property type="entry name" value="Bact_response_regulator"/>
</dbReference>
<dbReference type="InterPro" id="IPR001789">
    <property type="entry name" value="Sig_transdc_resp-reg_receiver"/>
</dbReference>
<dbReference type="Gene3D" id="3.40.50.2300">
    <property type="match status" value="1"/>
</dbReference>
<dbReference type="AlphaFoldDB" id="A0A328FG45"/>
<dbReference type="Proteomes" id="UP000293902">
    <property type="component" value="Chromosome"/>
</dbReference>
<proteinExistence type="predicted"/>
<name>A0A328FG45_9BACT</name>
<dbReference type="SMART" id="SM00448">
    <property type="entry name" value="REC"/>
    <property type="match status" value="1"/>
</dbReference>
<reference evidence="5 6" key="1">
    <citation type="submission" date="2018-06" db="EMBL/GenBank/DDBJ databases">
        <title>Complete Genome Sequence of Desulfobacter hydrogenophilus (DSM3380).</title>
        <authorList>
            <person name="Marietou A."/>
            <person name="Schreiber L."/>
            <person name="Marshall I."/>
            <person name="Jorgensen B."/>
        </authorList>
    </citation>
    <scope>NUCLEOTIDE SEQUENCE [LARGE SCALE GENOMIC DNA]</scope>
    <source>
        <strain evidence="5 6">DSM 3380</strain>
    </source>
</reference>
<dbReference type="RefSeq" id="WP_111953291.1">
    <property type="nucleotide sequence ID" value="NZ_CP036313.1"/>
</dbReference>
<dbReference type="Pfam" id="PF00072">
    <property type="entry name" value="Response_reg"/>
    <property type="match status" value="1"/>
</dbReference>
<dbReference type="GO" id="GO:0000160">
    <property type="term" value="P:phosphorelay signal transduction system"/>
    <property type="evidence" value="ECO:0007669"/>
    <property type="project" value="InterPro"/>
</dbReference>
<accession>A0A328FG45</accession>
<dbReference type="OrthoDB" id="9801602at2"/>
<evidence type="ECO:0000256" key="1">
    <source>
        <dbReference type="ARBA" id="ARBA00022553"/>
    </source>
</evidence>
<protein>
    <submittedName>
        <fullName evidence="5">Response regulator</fullName>
    </submittedName>
</protein>
<dbReference type="PANTHER" id="PTHR44591">
    <property type="entry name" value="STRESS RESPONSE REGULATOR PROTEIN 1"/>
    <property type="match status" value="1"/>
</dbReference>
<dbReference type="EMBL" id="CP036313">
    <property type="protein sequence ID" value="QBH13994.1"/>
    <property type="molecule type" value="Genomic_DNA"/>
</dbReference>
<feature type="domain" description="Response regulatory" evidence="3">
    <location>
        <begin position="6"/>
        <end position="120"/>
    </location>
</feature>
<dbReference type="PANTHER" id="PTHR44591:SF3">
    <property type="entry name" value="RESPONSE REGULATORY DOMAIN-CONTAINING PROTEIN"/>
    <property type="match status" value="1"/>
</dbReference>
<dbReference type="PROSITE" id="PS50110">
    <property type="entry name" value="RESPONSE_REGULATORY"/>
    <property type="match status" value="1"/>
</dbReference>